<name>A0A401KVM6_ASPAW</name>
<sequence>MASKTPTSGFRLTHVGLRVTDIDRSVKFYTSVFGMKELGRMGLDTTTVVFLGYPDAADPQTQLFAREGVLELRSPPKGMAESNGYPDFRYVKLAIGVPDMATAMEHIRSHNVKILKEAGVAEGSEVVSTFLGCDTPDKGFDRSLWEAVVAVPFVEDPDGYLIEIIPY</sequence>
<evidence type="ECO:0000256" key="1">
    <source>
        <dbReference type="ARBA" id="ARBA00022723"/>
    </source>
</evidence>
<evidence type="ECO:0000313" key="3">
    <source>
        <dbReference type="EMBL" id="GCB23322.1"/>
    </source>
</evidence>
<dbReference type="GO" id="GO:0004462">
    <property type="term" value="F:lactoylglutathione lyase activity"/>
    <property type="evidence" value="ECO:0007669"/>
    <property type="project" value="InterPro"/>
</dbReference>
<feature type="domain" description="VOC" evidence="2">
    <location>
        <begin position="11"/>
        <end position="167"/>
    </location>
</feature>
<dbReference type="InterPro" id="IPR004360">
    <property type="entry name" value="Glyas_Fos-R_dOase_dom"/>
</dbReference>
<evidence type="ECO:0000259" key="2">
    <source>
        <dbReference type="PROSITE" id="PS51819"/>
    </source>
</evidence>
<protein>
    <submittedName>
        <fullName evidence="3">Lactoylglutathione lyase</fullName>
    </submittedName>
</protein>
<proteinExistence type="predicted"/>
<keyword evidence="4" id="KW-1185">Reference proteome</keyword>
<dbReference type="PANTHER" id="PTHR10374">
    <property type="entry name" value="LACTOYLGLUTATHIONE LYASE GLYOXALASE I"/>
    <property type="match status" value="1"/>
</dbReference>
<dbReference type="PANTHER" id="PTHR10374:SF19">
    <property type="entry name" value="LYASE (GLO1), PUTATIVE (AFU_ORTHOLOGUE AFUA_2G13550)-RELATED"/>
    <property type="match status" value="1"/>
</dbReference>
<dbReference type="Gene3D" id="3.10.180.10">
    <property type="entry name" value="2,3-Dihydroxybiphenyl 1,2-Dioxygenase, domain 1"/>
    <property type="match status" value="1"/>
</dbReference>
<evidence type="ECO:0000313" key="4">
    <source>
        <dbReference type="Proteomes" id="UP000286921"/>
    </source>
</evidence>
<dbReference type="Proteomes" id="UP000286921">
    <property type="component" value="Unassembled WGS sequence"/>
</dbReference>
<dbReference type="Pfam" id="PF00903">
    <property type="entry name" value="Glyoxalase"/>
    <property type="match status" value="1"/>
</dbReference>
<keyword evidence="1" id="KW-0479">Metal-binding</keyword>
<dbReference type="InterPro" id="IPR029068">
    <property type="entry name" value="Glyas_Bleomycin-R_OHBP_Dase"/>
</dbReference>
<comment type="caution">
    <text evidence="3">The sequence shown here is derived from an EMBL/GenBank/DDBJ whole genome shotgun (WGS) entry which is preliminary data.</text>
</comment>
<organism evidence="3 4">
    <name type="scientific">Aspergillus awamori</name>
    <name type="common">Black koji mold</name>
    <dbReference type="NCBI Taxonomy" id="105351"/>
    <lineage>
        <taxon>Eukaryota</taxon>
        <taxon>Fungi</taxon>
        <taxon>Dikarya</taxon>
        <taxon>Ascomycota</taxon>
        <taxon>Pezizomycotina</taxon>
        <taxon>Eurotiomycetes</taxon>
        <taxon>Eurotiomycetidae</taxon>
        <taxon>Eurotiales</taxon>
        <taxon>Aspergillaceae</taxon>
        <taxon>Aspergillus</taxon>
    </lineage>
</organism>
<dbReference type="PROSITE" id="PS51819">
    <property type="entry name" value="VOC"/>
    <property type="match status" value="1"/>
</dbReference>
<gene>
    <name evidence="3" type="ORF">AAWM_06207</name>
</gene>
<dbReference type="InterPro" id="IPR037523">
    <property type="entry name" value="VOC_core"/>
</dbReference>
<dbReference type="SUPFAM" id="SSF54593">
    <property type="entry name" value="Glyoxalase/Bleomycin resistance protein/Dihydroxybiphenyl dioxygenase"/>
    <property type="match status" value="1"/>
</dbReference>
<dbReference type="STRING" id="105351.A0A401KVM6"/>
<keyword evidence="3" id="KW-0456">Lyase</keyword>
<dbReference type="AlphaFoldDB" id="A0A401KVM6"/>
<dbReference type="GO" id="GO:0046872">
    <property type="term" value="F:metal ion binding"/>
    <property type="evidence" value="ECO:0007669"/>
    <property type="project" value="UniProtKB-KW"/>
</dbReference>
<dbReference type="EMBL" id="BDHI01000015">
    <property type="protein sequence ID" value="GCB23322.1"/>
    <property type="molecule type" value="Genomic_DNA"/>
</dbReference>
<dbReference type="PROSITE" id="PS00934">
    <property type="entry name" value="GLYOXALASE_I_1"/>
    <property type="match status" value="1"/>
</dbReference>
<accession>A0A401KVM6</accession>
<reference evidence="3 4" key="1">
    <citation type="submission" date="2016-09" db="EMBL/GenBank/DDBJ databases">
        <title>Aspergillus awamori IFM 58123T.</title>
        <authorList>
            <person name="Kusuya Y."/>
            <person name="Shimizu M."/>
            <person name="Takahashi H."/>
            <person name="Yaguchi T."/>
        </authorList>
    </citation>
    <scope>NUCLEOTIDE SEQUENCE [LARGE SCALE GENOMIC DNA]</scope>
    <source>
        <strain evidence="3 4">IFM 58123</strain>
    </source>
</reference>
<dbReference type="InterPro" id="IPR018146">
    <property type="entry name" value="Glyoxalase_1_CS"/>
</dbReference>